<evidence type="ECO:0000313" key="3">
    <source>
        <dbReference type="Proteomes" id="UP000050488"/>
    </source>
</evidence>
<dbReference type="RefSeq" id="WP_055177251.1">
    <property type="nucleotide sequence ID" value="NZ_JAUSQY010000001.1"/>
</dbReference>
<dbReference type="Proteomes" id="UP000050488">
    <property type="component" value="Unassembled WGS sequence"/>
</dbReference>
<keyword evidence="1" id="KW-0812">Transmembrane</keyword>
<name>A0A0Q0UFL2_9CORY</name>
<evidence type="ECO:0000256" key="1">
    <source>
        <dbReference type="SAM" id="Phobius"/>
    </source>
</evidence>
<comment type="caution">
    <text evidence="2">The sequence shown here is derived from an EMBL/GenBank/DDBJ whole genome shotgun (WGS) entry which is preliminary data.</text>
</comment>
<accession>A0A0Q0UFL2</accession>
<dbReference type="EMBL" id="LKEV01000002">
    <property type="protein sequence ID" value="KQB86857.1"/>
    <property type="molecule type" value="Genomic_DNA"/>
</dbReference>
<dbReference type="OrthoDB" id="4418870at2"/>
<dbReference type="STRING" id="1544413.Clow_01068"/>
<keyword evidence="1" id="KW-0472">Membrane</keyword>
<gene>
    <name evidence="2" type="ORF">Clow_01068</name>
</gene>
<proteinExistence type="predicted"/>
<dbReference type="PATRIC" id="fig|1544413.3.peg.1073"/>
<reference evidence="2 3" key="1">
    <citation type="submission" date="2015-10" db="EMBL/GenBank/DDBJ databases">
        <title>Corynebacteirum lowii and Corynebacterium oculi species nova, derived from human clinical disease and and emended description of Corynebacterium mastiditis.</title>
        <authorList>
            <person name="Bernard K."/>
            <person name="Pacheco A.L."/>
            <person name="Mcdougall C."/>
            <person name="Burtx T."/>
            <person name="Weibe D."/>
            <person name="Tyler S."/>
            <person name="Olson A.B."/>
            <person name="Cnockaert M."/>
            <person name="Eguchi H."/>
            <person name="Kuwahara T."/>
            <person name="Nakayama-Imaohji H."/>
            <person name="Boudewijins M."/>
            <person name="Van Hoecke F."/>
            <person name="Bernier A.-M."/>
            <person name="Vandamme P."/>
        </authorList>
    </citation>
    <scope>NUCLEOTIDE SEQUENCE [LARGE SCALE GENOMIC DNA]</scope>
    <source>
        <strain evidence="2 3">NML 130206</strain>
    </source>
</reference>
<feature type="transmembrane region" description="Helical" evidence="1">
    <location>
        <begin position="146"/>
        <end position="169"/>
    </location>
</feature>
<keyword evidence="1" id="KW-1133">Transmembrane helix</keyword>
<sequence>MAYQAHYTSWGARGKSTPLLVEDGPEELGTFGVERASVGGHSWILSTTKKAATATTDDGRVFTATGNLARAKNIEVSLAGRAVNLVNENRNDWVVEDAQGTKVAQFSGGNNGVRRCVLELEEDAQFSTAEVVALSWFVRLILEARLNASTTVLIVTLLAATLIAILTVLL</sequence>
<protein>
    <submittedName>
        <fullName evidence="2">Uncharacterized protein</fullName>
    </submittedName>
</protein>
<dbReference type="AlphaFoldDB" id="A0A0Q0UFL2"/>
<evidence type="ECO:0000313" key="2">
    <source>
        <dbReference type="EMBL" id="KQB86857.1"/>
    </source>
</evidence>
<organism evidence="2 3">
    <name type="scientific">Corynebacterium lowii</name>
    <dbReference type="NCBI Taxonomy" id="1544413"/>
    <lineage>
        <taxon>Bacteria</taxon>
        <taxon>Bacillati</taxon>
        <taxon>Actinomycetota</taxon>
        <taxon>Actinomycetes</taxon>
        <taxon>Mycobacteriales</taxon>
        <taxon>Corynebacteriaceae</taxon>
        <taxon>Corynebacterium</taxon>
    </lineage>
</organism>
<keyword evidence="3" id="KW-1185">Reference proteome</keyword>